<feature type="domain" description="Retroviral polymerase SH3-like" evidence="2">
    <location>
        <begin position="18"/>
        <end position="71"/>
    </location>
</feature>
<name>A0A0F7SV53_PHARH</name>
<feature type="region of interest" description="Disordered" evidence="1">
    <location>
        <begin position="97"/>
        <end position="159"/>
    </location>
</feature>
<dbReference type="Pfam" id="PF25597">
    <property type="entry name" value="SH3_retrovirus"/>
    <property type="match status" value="1"/>
</dbReference>
<proteinExistence type="predicted"/>
<sequence length="159" mass="17546">MLADAGLPKEFWGLAAKAKHALSPKGKKAVFVGYGEENGVKGWKVWDEAKAKVISSASVKFWEDDFQRQRSTNVMEDSGIPFDQPWTAVSAVREMTPVATTRHQPTYPSAHPSLYPPNRYTPVPHPVKAKSPDAGSQDDGSNGSDESDSDYHNQEEEEE</sequence>
<reference evidence="3" key="1">
    <citation type="submission" date="2014-08" db="EMBL/GenBank/DDBJ databases">
        <authorList>
            <person name="Sharma Rahul"/>
            <person name="Thines Marco"/>
        </authorList>
    </citation>
    <scope>NUCLEOTIDE SEQUENCE</scope>
</reference>
<accession>A0A0F7SV53</accession>
<dbReference type="InterPro" id="IPR057670">
    <property type="entry name" value="SH3_retrovirus"/>
</dbReference>
<evidence type="ECO:0000313" key="3">
    <source>
        <dbReference type="EMBL" id="CED85411.1"/>
    </source>
</evidence>
<dbReference type="EMBL" id="LN483332">
    <property type="protein sequence ID" value="CED85411.1"/>
    <property type="molecule type" value="Genomic_DNA"/>
</dbReference>
<evidence type="ECO:0000259" key="2">
    <source>
        <dbReference type="Pfam" id="PF25597"/>
    </source>
</evidence>
<organism evidence="3">
    <name type="scientific">Phaffia rhodozyma</name>
    <name type="common">Yeast</name>
    <name type="synonym">Xanthophyllomyces dendrorhous</name>
    <dbReference type="NCBI Taxonomy" id="264483"/>
    <lineage>
        <taxon>Eukaryota</taxon>
        <taxon>Fungi</taxon>
        <taxon>Dikarya</taxon>
        <taxon>Basidiomycota</taxon>
        <taxon>Agaricomycotina</taxon>
        <taxon>Tremellomycetes</taxon>
        <taxon>Cystofilobasidiales</taxon>
        <taxon>Mrakiaceae</taxon>
        <taxon>Phaffia</taxon>
    </lineage>
</organism>
<feature type="compositionally biased region" description="Low complexity" evidence="1">
    <location>
        <begin position="133"/>
        <end position="144"/>
    </location>
</feature>
<feature type="compositionally biased region" description="Basic and acidic residues" evidence="1">
    <location>
        <begin position="149"/>
        <end position="159"/>
    </location>
</feature>
<protein>
    <recommendedName>
        <fullName evidence="2">Retroviral polymerase SH3-like domain-containing protein</fullName>
    </recommendedName>
</protein>
<evidence type="ECO:0000256" key="1">
    <source>
        <dbReference type="SAM" id="MobiDB-lite"/>
    </source>
</evidence>
<feature type="compositionally biased region" description="Polar residues" evidence="1">
    <location>
        <begin position="98"/>
        <end position="107"/>
    </location>
</feature>
<dbReference type="AlphaFoldDB" id="A0A0F7SV53"/>